<name>A0A6C0AXA0_9ZZZZ</name>
<dbReference type="AlphaFoldDB" id="A0A6C0AXA0"/>
<evidence type="ECO:0008006" key="2">
    <source>
        <dbReference type="Google" id="ProtNLM"/>
    </source>
</evidence>
<proteinExistence type="predicted"/>
<accession>A0A6C0AXA0</accession>
<protein>
    <recommendedName>
        <fullName evidence="2">Glycosyl transferase family 1 domain-containing protein</fullName>
    </recommendedName>
</protein>
<dbReference type="EMBL" id="MN738771">
    <property type="protein sequence ID" value="QHS83980.1"/>
    <property type="molecule type" value="Genomic_DNA"/>
</dbReference>
<reference evidence="1" key="1">
    <citation type="journal article" date="2020" name="Nature">
        <title>Giant virus diversity and host interactions through global metagenomics.</title>
        <authorList>
            <person name="Schulz F."/>
            <person name="Roux S."/>
            <person name="Paez-Espino D."/>
            <person name="Jungbluth S."/>
            <person name="Walsh D.A."/>
            <person name="Denef V.J."/>
            <person name="McMahon K.D."/>
            <person name="Konstantinidis K.T."/>
            <person name="Eloe-Fadrosh E.A."/>
            <person name="Kyrpides N.C."/>
            <person name="Woyke T."/>
        </authorList>
    </citation>
    <scope>NUCLEOTIDE SEQUENCE</scope>
    <source>
        <strain evidence="1">GVMAG-S-ERX555965-48</strain>
    </source>
</reference>
<evidence type="ECO:0000313" key="1">
    <source>
        <dbReference type="EMBL" id="QHS83980.1"/>
    </source>
</evidence>
<organism evidence="1">
    <name type="scientific">viral metagenome</name>
    <dbReference type="NCBI Taxonomy" id="1070528"/>
    <lineage>
        <taxon>unclassified sequences</taxon>
        <taxon>metagenomes</taxon>
        <taxon>organismal metagenomes</taxon>
    </lineage>
</organism>
<sequence length="346" mass="40867">MLKNNRKVKPLQKLIANQPNIDISNINTPKINNNNNILIIAKLELFKTQNSSNRLNFLNFLNTKNNIKVIEDSNVDIHEWIIKNNWKPDIILYYFLSHHSVWLNVNIRNLDKINITKYMIFEDCLYTNKIKSMYHKYKFSNVLIPTYNDSIISFFNNNNINYCLFGHFIDTNIFKKLDNIEKEYDILYYGAHFLPVYPLRNKIYKILKKLKSNIKYNIKIIEHKSYDKRHNILPMDEELSLLINKSRFSISTSSIYDGLVKKYIEIPLCGTTTIGNIPSKYIDQLNGKIVNIDFNANENEIEKIILDALENKYINEENNTGLLNEYMKNNYSFDNGYIKLCNICNN</sequence>